<proteinExistence type="predicted"/>
<evidence type="ECO:0000256" key="1">
    <source>
        <dbReference type="SAM" id="MobiDB-lite"/>
    </source>
</evidence>
<evidence type="ECO:0000313" key="3">
    <source>
        <dbReference type="Proteomes" id="UP001189429"/>
    </source>
</evidence>
<accession>A0ABN9XNK0</accession>
<evidence type="ECO:0000313" key="2">
    <source>
        <dbReference type="EMBL" id="CAK0901489.1"/>
    </source>
</evidence>
<feature type="region of interest" description="Disordered" evidence="1">
    <location>
        <begin position="676"/>
        <end position="739"/>
    </location>
</feature>
<feature type="compositionally biased region" description="Low complexity" evidence="1">
    <location>
        <begin position="803"/>
        <end position="816"/>
    </location>
</feature>
<gene>
    <name evidence="2" type="ORF">PCOR1329_LOCUS78413</name>
</gene>
<dbReference type="Proteomes" id="UP001189429">
    <property type="component" value="Unassembled WGS sequence"/>
</dbReference>
<dbReference type="EMBL" id="CAUYUJ010020937">
    <property type="protein sequence ID" value="CAK0901489.1"/>
    <property type="molecule type" value="Genomic_DNA"/>
</dbReference>
<protein>
    <submittedName>
        <fullName evidence="2">Uncharacterized protein</fullName>
    </submittedName>
</protein>
<reference evidence="2" key="1">
    <citation type="submission" date="2023-10" db="EMBL/GenBank/DDBJ databases">
        <authorList>
            <person name="Chen Y."/>
            <person name="Shah S."/>
            <person name="Dougan E. K."/>
            <person name="Thang M."/>
            <person name="Chan C."/>
        </authorList>
    </citation>
    <scope>NUCLEOTIDE SEQUENCE [LARGE SCALE GENOMIC DNA]</scope>
</reference>
<sequence>MQEACETILEIAEEGRRDRMQLLRAELEEQVARQVCEDIGASLRQCRDVHDAASQHLQESLQLERQFADWLRAAHQFMREKVAQIDAETAQGRLTDRARMLVLSRAAVEQLRTQRLQVQQALGRTRQKITARQDATGLLGLHLVLQLSEFDFEETLGQVAAAADFSAEEARAPLREFVDQAVAEEPLQTRLRAPHGRFGQAMLEGALAASFFAACELEWREAVPPPRAPALAGNRCALKCCAAAEENRCDVEAREWSRWRPRLLQLLSEADAPSQGERWTVVHFIDYVRARASEPCGPTVLIQVQQVVEITEMLLGAGRSPTMRAARFASAFIVVLEQLVADEGLAKYLRGGLAATLARAKIGGAGRKMLELPLVASRERCMRGLSWIETGFRLWQEIADFERDRFLPRPDGGGRDVPGKAGGNAEAAAADALRGMLAPALAGMIVEPLLPEEQFAVVLRSGRAFVELDEAAAVPDLANWLVLRKTLTDCEATDVAAKTYGGFRRDGVAEEPVAELDRDGGDWGNIQFGGGAQQPPHESAGLEETGKYLIACTKTSNAARFHARGWRLLPAGRRWARSIPTRSRMVEYDMVAVAASESGGEGSDTRGVDEQEAAARFRATLRGGGHARAQAGEALRKAPAEAEPHATLRDGGRALALAGELAAAWPEARPGHAFHQSISRAPCPRPNRLGRFRGLTADPPLPRGRPQFGANGERRGPLPPPSQRARIAGAWEGPRSVQDRGRRGFAANLAWSRSLNPRAVQAAGSGAPGKGPRAAQEGPPMDSGPPGKFEIYTDGRNAEAPPRKWAAPSPSSAAAE</sequence>
<feature type="region of interest" description="Disordered" evidence="1">
    <location>
        <begin position="759"/>
        <end position="816"/>
    </location>
</feature>
<keyword evidence="3" id="KW-1185">Reference proteome</keyword>
<organism evidence="2 3">
    <name type="scientific">Prorocentrum cordatum</name>
    <dbReference type="NCBI Taxonomy" id="2364126"/>
    <lineage>
        <taxon>Eukaryota</taxon>
        <taxon>Sar</taxon>
        <taxon>Alveolata</taxon>
        <taxon>Dinophyceae</taxon>
        <taxon>Prorocentrales</taxon>
        <taxon>Prorocentraceae</taxon>
        <taxon>Prorocentrum</taxon>
    </lineage>
</organism>
<comment type="caution">
    <text evidence="2">The sequence shown here is derived from an EMBL/GenBank/DDBJ whole genome shotgun (WGS) entry which is preliminary data.</text>
</comment>
<name>A0ABN9XNK0_9DINO</name>